<reference evidence="1" key="1">
    <citation type="submission" date="2023-03" db="EMBL/GenBank/DDBJ databases">
        <title>Massive genome expansion in bonnet fungi (Mycena s.s.) driven by repeated elements and novel gene families across ecological guilds.</title>
        <authorList>
            <consortium name="Lawrence Berkeley National Laboratory"/>
            <person name="Harder C.B."/>
            <person name="Miyauchi S."/>
            <person name="Viragh M."/>
            <person name="Kuo A."/>
            <person name="Thoen E."/>
            <person name="Andreopoulos B."/>
            <person name="Lu D."/>
            <person name="Skrede I."/>
            <person name="Drula E."/>
            <person name="Henrissat B."/>
            <person name="Morin E."/>
            <person name="Kohler A."/>
            <person name="Barry K."/>
            <person name="LaButti K."/>
            <person name="Morin E."/>
            <person name="Salamov A."/>
            <person name="Lipzen A."/>
            <person name="Mereny Z."/>
            <person name="Hegedus B."/>
            <person name="Baldrian P."/>
            <person name="Stursova M."/>
            <person name="Weitz H."/>
            <person name="Taylor A."/>
            <person name="Grigoriev I.V."/>
            <person name="Nagy L.G."/>
            <person name="Martin F."/>
            <person name="Kauserud H."/>
        </authorList>
    </citation>
    <scope>NUCLEOTIDE SEQUENCE</scope>
    <source>
        <strain evidence="1">CBHHK067</strain>
    </source>
</reference>
<protein>
    <recommendedName>
        <fullName evidence="3">Retrotransposon gag domain-containing protein</fullName>
    </recommendedName>
</protein>
<name>A0AAD7DLI6_MYCRO</name>
<sequence length="391" mass="43014">MQIRHLLSLPATSCYTERPFCRPPQAVAETTSPFGDNSTIRYQETRHAAAAIAQYTENKNLATPPYPHRSAASGRFLPRPRQFTPDLSDESSITLSPIFLPQGVLTPLTPETSPAPAPDPAALHAALISVLTVPPPLDSMTELNPKLFKGDGLGENATDFLNAIRRRNLVSPTWKDAEKLEFFELSLKSGSYAKSWYNKLAATEKDTFPHLVVAFQKQWPEKEMAVRERGELQEELLSLKLRPEEIGVHWAVKVAAIGARIEDDGGLIPQALKNIPDSLLLRLGPKRKTWAELVQTMKDIPSSDVAGVRRLEDRLASMETLISNLQRAPPQTPMRGLATAFSGLAASSPARNNTDRRILFPQASATAAPVARNYCADSERLVMIQATPVTI</sequence>
<comment type="caution">
    <text evidence="1">The sequence shown here is derived from an EMBL/GenBank/DDBJ whole genome shotgun (WGS) entry which is preliminary data.</text>
</comment>
<dbReference type="Proteomes" id="UP001221757">
    <property type="component" value="Unassembled WGS sequence"/>
</dbReference>
<dbReference type="EMBL" id="JARKIE010000052">
    <property type="protein sequence ID" value="KAJ7692389.1"/>
    <property type="molecule type" value="Genomic_DNA"/>
</dbReference>
<accession>A0AAD7DLI6</accession>
<organism evidence="1 2">
    <name type="scientific">Mycena rosella</name>
    <name type="common">Pink bonnet</name>
    <name type="synonym">Agaricus rosellus</name>
    <dbReference type="NCBI Taxonomy" id="1033263"/>
    <lineage>
        <taxon>Eukaryota</taxon>
        <taxon>Fungi</taxon>
        <taxon>Dikarya</taxon>
        <taxon>Basidiomycota</taxon>
        <taxon>Agaricomycotina</taxon>
        <taxon>Agaricomycetes</taxon>
        <taxon>Agaricomycetidae</taxon>
        <taxon>Agaricales</taxon>
        <taxon>Marasmiineae</taxon>
        <taxon>Mycenaceae</taxon>
        <taxon>Mycena</taxon>
    </lineage>
</organism>
<evidence type="ECO:0000313" key="1">
    <source>
        <dbReference type="EMBL" id="KAJ7692389.1"/>
    </source>
</evidence>
<evidence type="ECO:0000313" key="2">
    <source>
        <dbReference type="Proteomes" id="UP001221757"/>
    </source>
</evidence>
<gene>
    <name evidence="1" type="ORF">B0H17DRAFT_1200465</name>
</gene>
<keyword evidence="2" id="KW-1185">Reference proteome</keyword>
<dbReference type="AlphaFoldDB" id="A0AAD7DLI6"/>
<evidence type="ECO:0008006" key="3">
    <source>
        <dbReference type="Google" id="ProtNLM"/>
    </source>
</evidence>
<proteinExistence type="predicted"/>